<feature type="compositionally biased region" description="Pro residues" evidence="1">
    <location>
        <begin position="74"/>
        <end position="86"/>
    </location>
</feature>
<evidence type="ECO:0000313" key="3">
    <source>
        <dbReference type="Proteomes" id="UP000314294"/>
    </source>
</evidence>
<organism evidence="2 3">
    <name type="scientific">Liparis tanakae</name>
    <name type="common">Tanaka's snailfish</name>
    <dbReference type="NCBI Taxonomy" id="230148"/>
    <lineage>
        <taxon>Eukaryota</taxon>
        <taxon>Metazoa</taxon>
        <taxon>Chordata</taxon>
        <taxon>Craniata</taxon>
        <taxon>Vertebrata</taxon>
        <taxon>Euteleostomi</taxon>
        <taxon>Actinopterygii</taxon>
        <taxon>Neopterygii</taxon>
        <taxon>Teleostei</taxon>
        <taxon>Neoteleostei</taxon>
        <taxon>Acanthomorphata</taxon>
        <taxon>Eupercaria</taxon>
        <taxon>Perciformes</taxon>
        <taxon>Cottioidei</taxon>
        <taxon>Cottales</taxon>
        <taxon>Liparidae</taxon>
        <taxon>Liparis</taxon>
    </lineage>
</organism>
<feature type="region of interest" description="Disordered" evidence="1">
    <location>
        <begin position="64"/>
        <end position="101"/>
    </location>
</feature>
<dbReference type="OrthoDB" id="10618962at2759"/>
<feature type="region of interest" description="Disordered" evidence="1">
    <location>
        <begin position="1"/>
        <end position="44"/>
    </location>
</feature>
<keyword evidence="3" id="KW-1185">Reference proteome</keyword>
<gene>
    <name evidence="2" type="ORF">EYF80_052107</name>
</gene>
<name>A0A4Z2F985_9TELE</name>
<feature type="compositionally biased region" description="Polar residues" evidence="1">
    <location>
        <begin position="9"/>
        <end position="25"/>
    </location>
</feature>
<proteinExistence type="predicted"/>
<comment type="caution">
    <text evidence="2">The sequence shown here is derived from an EMBL/GenBank/DDBJ whole genome shotgun (WGS) entry which is preliminary data.</text>
</comment>
<protein>
    <submittedName>
        <fullName evidence="2">Uncharacterized protein</fullName>
    </submittedName>
</protein>
<evidence type="ECO:0000256" key="1">
    <source>
        <dbReference type="SAM" id="MobiDB-lite"/>
    </source>
</evidence>
<sequence length="101" mass="10757">MGIGYVASQDETSSSELDFSQSDVLSSEPGLEGRAERQRGSLTATSIRLEEDVSWAVEQWAEGGWRREGSLSKDPPPPPPPPPPPSFTSTITTNGGREAGV</sequence>
<dbReference type="EMBL" id="SRLO01001451">
    <property type="protein sequence ID" value="TNN37727.1"/>
    <property type="molecule type" value="Genomic_DNA"/>
</dbReference>
<accession>A0A4Z2F985</accession>
<dbReference type="AlphaFoldDB" id="A0A4Z2F985"/>
<dbReference type="Proteomes" id="UP000314294">
    <property type="component" value="Unassembled WGS sequence"/>
</dbReference>
<reference evidence="2 3" key="1">
    <citation type="submission" date="2019-03" db="EMBL/GenBank/DDBJ databases">
        <title>First draft genome of Liparis tanakae, snailfish: a comprehensive survey of snailfish specific genes.</title>
        <authorList>
            <person name="Kim W."/>
            <person name="Song I."/>
            <person name="Jeong J.-H."/>
            <person name="Kim D."/>
            <person name="Kim S."/>
            <person name="Ryu S."/>
            <person name="Song J.Y."/>
            <person name="Lee S.K."/>
        </authorList>
    </citation>
    <scope>NUCLEOTIDE SEQUENCE [LARGE SCALE GENOMIC DNA]</scope>
    <source>
        <tissue evidence="2">Muscle</tissue>
    </source>
</reference>
<evidence type="ECO:0000313" key="2">
    <source>
        <dbReference type="EMBL" id="TNN37727.1"/>
    </source>
</evidence>